<reference evidence="8 9" key="1">
    <citation type="submission" date="2018-09" db="EMBL/GenBank/DDBJ databases">
        <authorList>
            <person name="Tagini F."/>
        </authorList>
    </citation>
    <scope>NUCLEOTIDE SEQUENCE [LARGE SCALE GENOMIC DNA]</scope>
    <source>
        <strain evidence="8 9">MK42</strain>
    </source>
</reference>
<dbReference type="EC" id="4.2.1.17" evidence="8"/>
<accession>A0AB38UZD1</accession>
<evidence type="ECO:0000256" key="5">
    <source>
        <dbReference type="ARBA" id="ARBA00023709"/>
    </source>
</evidence>
<evidence type="ECO:0000256" key="3">
    <source>
        <dbReference type="ARBA" id="ARBA00022832"/>
    </source>
</evidence>
<evidence type="ECO:0000313" key="8">
    <source>
        <dbReference type="EMBL" id="VAZ85671.1"/>
    </source>
</evidence>
<evidence type="ECO:0000313" key="9">
    <source>
        <dbReference type="Proteomes" id="UP000279331"/>
    </source>
</evidence>
<dbReference type="AlphaFoldDB" id="A0AB38UZD1"/>
<organism evidence="8 9">
    <name type="scientific">Mycobacterium persicum</name>
    <dbReference type="NCBI Taxonomy" id="1487726"/>
    <lineage>
        <taxon>Bacteria</taxon>
        <taxon>Bacillati</taxon>
        <taxon>Actinomycetota</taxon>
        <taxon>Actinomycetes</taxon>
        <taxon>Mycobacteriales</taxon>
        <taxon>Mycobacteriaceae</taxon>
        <taxon>Mycobacterium</taxon>
    </lineage>
</organism>
<gene>
    <name evidence="8" type="primary">fadB</name>
    <name evidence="8" type="ORF">LAUMK42_04509</name>
</gene>
<dbReference type="Proteomes" id="UP000279331">
    <property type="component" value="Unassembled WGS sequence"/>
</dbReference>
<comment type="function">
    <text evidence="1">Could possibly oxidize fatty acids using specific components.</text>
</comment>
<dbReference type="PANTHER" id="PTHR11941:SF54">
    <property type="entry name" value="ENOYL-COA HYDRATASE, MITOCHONDRIAL"/>
    <property type="match status" value="1"/>
</dbReference>
<name>A0AB38UZD1_9MYCO</name>
<comment type="catalytic activity">
    <reaction evidence="5">
        <text>a (3S)-3-hydroxyacyl-CoA = a (2E)-enoyl-CoA + H2O</text>
        <dbReference type="Rhea" id="RHEA:16105"/>
        <dbReference type="ChEBI" id="CHEBI:15377"/>
        <dbReference type="ChEBI" id="CHEBI:57318"/>
        <dbReference type="ChEBI" id="CHEBI:58856"/>
        <dbReference type="EC" id="4.2.1.17"/>
    </reaction>
</comment>
<dbReference type="SUPFAM" id="SSF52096">
    <property type="entry name" value="ClpP/crotonase"/>
    <property type="match status" value="1"/>
</dbReference>
<evidence type="ECO:0000256" key="2">
    <source>
        <dbReference type="ARBA" id="ARBA00005254"/>
    </source>
</evidence>
<evidence type="ECO:0000256" key="7">
    <source>
        <dbReference type="RuleBase" id="RU003707"/>
    </source>
</evidence>
<comment type="similarity">
    <text evidence="2 7">Belongs to the enoyl-CoA hydratase/isomerase family.</text>
</comment>
<comment type="caution">
    <text evidence="8">The sequence shown here is derived from an EMBL/GenBank/DDBJ whole genome shotgun (WGS) entry which is preliminary data.</text>
</comment>
<dbReference type="InterPro" id="IPR001753">
    <property type="entry name" value="Enoyl-CoA_hydra/iso"/>
</dbReference>
<sequence>MVDLEFDKSGNGLAVLTIDRPHARNAIAPDTMDQLQTALEAAAGASALVIRGAGDRAFVSGGDLKELSSLRTEEDASAMAKRMRSICDQLAAFPAPVIAVLNGHAFGGGAEVAVAADIRIAADDIKIAFNQVELEIMPAWGGAERLAALVGKSKALLLAGTGTTLDAIEAERIGLVDLVLPRASFDSPDRGWQSVAAALARHPATEIKRVISGVSADEAIASFARLWVAEAHWQAAARVRNRTSGPRRPAGGAT</sequence>
<keyword evidence="4" id="KW-0443">Lipid metabolism</keyword>
<keyword evidence="8" id="KW-0456">Lyase</keyword>
<dbReference type="GO" id="GO:0006635">
    <property type="term" value="P:fatty acid beta-oxidation"/>
    <property type="evidence" value="ECO:0007669"/>
    <property type="project" value="TreeGrafter"/>
</dbReference>
<dbReference type="PANTHER" id="PTHR11941">
    <property type="entry name" value="ENOYL-COA HYDRATASE-RELATED"/>
    <property type="match status" value="1"/>
</dbReference>
<dbReference type="CDD" id="cd06558">
    <property type="entry name" value="crotonase-like"/>
    <property type="match status" value="1"/>
</dbReference>
<evidence type="ECO:0000256" key="4">
    <source>
        <dbReference type="ARBA" id="ARBA00023098"/>
    </source>
</evidence>
<dbReference type="Gene3D" id="3.90.226.10">
    <property type="entry name" value="2-enoyl-CoA Hydratase, Chain A, domain 1"/>
    <property type="match status" value="1"/>
</dbReference>
<keyword evidence="3" id="KW-0276">Fatty acid metabolism</keyword>
<dbReference type="GO" id="GO:0004300">
    <property type="term" value="F:enoyl-CoA hydratase activity"/>
    <property type="evidence" value="ECO:0007669"/>
    <property type="project" value="UniProtKB-EC"/>
</dbReference>
<dbReference type="RefSeq" id="WP_122511898.1">
    <property type="nucleotide sequence ID" value="NZ_MWKV01000001.1"/>
</dbReference>
<proteinExistence type="inferred from homology"/>
<evidence type="ECO:0000256" key="1">
    <source>
        <dbReference type="ARBA" id="ARBA00002994"/>
    </source>
</evidence>
<dbReference type="PROSITE" id="PS00166">
    <property type="entry name" value="ENOYL_COA_HYDRATASE"/>
    <property type="match status" value="1"/>
</dbReference>
<protein>
    <submittedName>
        <fullName evidence="8">Enoyl-CoA hydratase</fullName>
        <ecNumber evidence="8">4.2.1.17</ecNumber>
    </submittedName>
</protein>
<evidence type="ECO:0000256" key="6">
    <source>
        <dbReference type="ARBA" id="ARBA00023717"/>
    </source>
</evidence>
<dbReference type="InterPro" id="IPR029045">
    <property type="entry name" value="ClpP/crotonase-like_dom_sf"/>
</dbReference>
<comment type="catalytic activity">
    <reaction evidence="6">
        <text>a 4-saturated-(3S)-3-hydroxyacyl-CoA = a (3E)-enoyl-CoA + H2O</text>
        <dbReference type="Rhea" id="RHEA:20724"/>
        <dbReference type="ChEBI" id="CHEBI:15377"/>
        <dbReference type="ChEBI" id="CHEBI:58521"/>
        <dbReference type="ChEBI" id="CHEBI:137480"/>
        <dbReference type="EC" id="4.2.1.17"/>
    </reaction>
</comment>
<dbReference type="InterPro" id="IPR018376">
    <property type="entry name" value="Enoyl-CoA_hyd/isom_CS"/>
</dbReference>
<dbReference type="Pfam" id="PF00378">
    <property type="entry name" value="ECH_1"/>
    <property type="match status" value="1"/>
</dbReference>
<dbReference type="EMBL" id="UPHL01000129">
    <property type="protein sequence ID" value="VAZ85671.1"/>
    <property type="molecule type" value="Genomic_DNA"/>
</dbReference>